<dbReference type="Gene3D" id="1.10.238.10">
    <property type="entry name" value="EF-hand"/>
    <property type="match status" value="2"/>
</dbReference>
<dbReference type="PROSITE" id="PS50222">
    <property type="entry name" value="EF_HAND_2"/>
    <property type="match status" value="2"/>
</dbReference>
<dbReference type="FunFam" id="1.20.58.60:FF:000004">
    <property type="entry name" value="Actinin alpha 1"/>
    <property type="match status" value="1"/>
</dbReference>
<dbReference type="SUPFAM" id="SSF47576">
    <property type="entry name" value="Calponin-homology domain, CH-domain"/>
    <property type="match status" value="1"/>
</dbReference>
<proteinExistence type="inferred from homology"/>
<dbReference type="AlphaFoldDB" id="A0A6G1S6I5"/>
<evidence type="ECO:0000256" key="4">
    <source>
        <dbReference type="ARBA" id="ARBA00022837"/>
    </source>
</evidence>
<dbReference type="Gene3D" id="1.20.58.60">
    <property type="match status" value="4"/>
</dbReference>
<dbReference type="InterPro" id="IPR002048">
    <property type="entry name" value="EF_hand_dom"/>
</dbReference>
<dbReference type="FunFam" id="1.20.58.60:FF:000003">
    <property type="entry name" value="Actinin, alpha 1"/>
    <property type="match status" value="1"/>
</dbReference>
<dbReference type="InterPro" id="IPR001715">
    <property type="entry name" value="CH_dom"/>
</dbReference>
<keyword evidence="4" id="KW-0106">Calcium</keyword>
<dbReference type="EMBL" id="GGYP01001208">
    <property type="protein sequence ID" value="MDE45979.1"/>
    <property type="molecule type" value="Transcribed_RNA"/>
</dbReference>
<keyword evidence="5" id="KW-0009">Actin-binding</keyword>
<dbReference type="Pfam" id="PF00307">
    <property type="entry name" value="CH"/>
    <property type="match status" value="2"/>
</dbReference>
<keyword evidence="2" id="KW-0479">Metal-binding</keyword>
<dbReference type="FunFam" id="1.10.238.10:FF:000004">
    <property type="entry name" value="Actinin alpha 1"/>
    <property type="match status" value="1"/>
</dbReference>
<dbReference type="PANTHER" id="PTHR11915">
    <property type="entry name" value="SPECTRIN/FILAMIN RELATED CYTOSKELETAL PROTEIN"/>
    <property type="match status" value="1"/>
</dbReference>
<evidence type="ECO:0000313" key="8">
    <source>
        <dbReference type="EMBL" id="MDE45979.1"/>
    </source>
</evidence>
<evidence type="ECO:0000259" key="6">
    <source>
        <dbReference type="PROSITE" id="PS50021"/>
    </source>
</evidence>
<dbReference type="InterPro" id="IPR018159">
    <property type="entry name" value="Spectrin/alpha-actinin"/>
</dbReference>
<dbReference type="GO" id="GO:0005509">
    <property type="term" value="F:calcium ion binding"/>
    <property type="evidence" value="ECO:0007669"/>
    <property type="project" value="InterPro"/>
</dbReference>
<dbReference type="Pfam" id="PF00435">
    <property type="entry name" value="Spectrin"/>
    <property type="match status" value="4"/>
</dbReference>
<evidence type="ECO:0000256" key="5">
    <source>
        <dbReference type="ARBA" id="ARBA00023203"/>
    </source>
</evidence>
<gene>
    <name evidence="8" type="primary">Actn</name>
    <name evidence="8" type="ORF">g.18667</name>
</gene>
<dbReference type="FunFam" id="1.20.58.60:FF:000005">
    <property type="entry name" value="Actinin alpha 1"/>
    <property type="match status" value="1"/>
</dbReference>
<dbReference type="SUPFAM" id="SSF47473">
    <property type="entry name" value="EF-hand"/>
    <property type="match status" value="1"/>
</dbReference>
<evidence type="ECO:0000256" key="2">
    <source>
        <dbReference type="ARBA" id="ARBA00022723"/>
    </source>
</evidence>
<dbReference type="SMART" id="SM00033">
    <property type="entry name" value="CH"/>
    <property type="match status" value="2"/>
</dbReference>
<dbReference type="SMART" id="SM00054">
    <property type="entry name" value="EFh"/>
    <property type="match status" value="2"/>
</dbReference>
<evidence type="ECO:0000256" key="1">
    <source>
        <dbReference type="ARBA" id="ARBA00010255"/>
    </source>
</evidence>
<dbReference type="SUPFAM" id="SSF46966">
    <property type="entry name" value="Spectrin repeat"/>
    <property type="match status" value="4"/>
</dbReference>
<dbReference type="InterPro" id="IPR001589">
    <property type="entry name" value="Actinin_actin-bd_CS"/>
</dbReference>
<dbReference type="InterPro" id="IPR014837">
    <property type="entry name" value="EF-hand_Ca_insen"/>
</dbReference>
<sequence length="878" mass="102648">MVYMEQEEEWERSCLLDPAWEKQQRKSFTAWCNSHLKKTDTQIENIEEDFRNGLKLMLLLEVISGETLPKPDRGKMRFHKIANVNKALDFIASKDVKLVSIGAEEIVDGNTKMTLGLIWTIILRFAIQNIEVETSTAKEGLLLWCQRKTAPYKNVNVQNFHSSWKDGLAFCALIHRHRPDLIDYNSLSRNDPIKNLNLAFEVAEQHLNIPKMLDAEDCECFDQRAVQTYLACLFHCFANAQQAETAANRICKVLRINQDNERLMEEYERSAGDLLEWIAKTTPWLEDRPTDNKLAGAQRRLEEFRQYRQLKKPPRVEQKALLETNFNTLQTKLRLNNRPAYLPTQGKEIVAIVNAWKGLQEAERGFEEWLLSEMMRLERLEHLAKKFNHKCDIHETWTTGKEAMLQSQDYRNSRLNDVKALKKKHEAFESDLTAHRDRVDQIVYIADELNKLGYCDSSTTETRRQRICAQWELLKSLSQKRRQDLESAEQLLETIDRHHLEFAKRAAPFNNWLDSSREDLVDVIFVHTIDEIKNLVSAHEKFKSTLDEADQEYLSIIDLANEVKTIVGQNEIPGGLENPFTALTADEISAKWNDLRRLIPERDLVLNSEFQRQERNEALRRKFAEKANVVGPWLENRIDDVANIGMGVLGSLEDQLNKLKQHETIVHQYRPHIDELERVNQDLQREMILDNRYTQYTMETLRVGWEQLLTSIHRNINEVENQILTRDSRGLTQEQLNDFRASFNHFDKQRQGYITPDEFRSCLVSVGYNIRNDRQGDSDFRRIMALVDPNDTKMITFDAFLDFMSRENTDRDTADQIVDSFRILAGDRPYIRLEELRQELPSDMAEYCAKRMQRFASGVEDALDYESFTHTLYMSSSN</sequence>
<organism evidence="8">
    <name type="scientific">Aceria tosichella</name>
    <name type="common">wheat curl mite</name>
    <dbReference type="NCBI Taxonomy" id="561515"/>
    <lineage>
        <taxon>Eukaryota</taxon>
        <taxon>Metazoa</taxon>
        <taxon>Ecdysozoa</taxon>
        <taxon>Arthropoda</taxon>
        <taxon>Chelicerata</taxon>
        <taxon>Arachnida</taxon>
        <taxon>Acari</taxon>
        <taxon>Acariformes</taxon>
        <taxon>Trombidiformes</taxon>
        <taxon>Prostigmata</taxon>
        <taxon>Eupodina</taxon>
        <taxon>Eriophyoidea</taxon>
        <taxon>Eriophyidae</taxon>
        <taxon>Eriophyinae</taxon>
        <taxon>Aceriini</taxon>
        <taxon>Aceria</taxon>
    </lineage>
</organism>
<evidence type="ECO:0000259" key="7">
    <source>
        <dbReference type="PROSITE" id="PS50222"/>
    </source>
</evidence>
<name>A0A6G1S6I5_9ACAR</name>
<dbReference type="InterPro" id="IPR011992">
    <property type="entry name" value="EF-hand-dom_pair"/>
</dbReference>
<dbReference type="InterPro" id="IPR036872">
    <property type="entry name" value="CH_dom_sf"/>
</dbReference>
<feature type="domain" description="Calponin-homology (CH)" evidence="6">
    <location>
        <begin position="135"/>
        <end position="238"/>
    </location>
</feature>
<dbReference type="FunFam" id="1.10.418.10:FF:000005">
    <property type="entry name" value="Actinin alpha 4"/>
    <property type="match status" value="1"/>
</dbReference>
<dbReference type="PROSITE" id="PS00020">
    <property type="entry name" value="ACTININ_2"/>
    <property type="match status" value="1"/>
</dbReference>
<reference evidence="8" key="1">
    <citation type="submission" date="2018-10" db="EMBL/GenBank/DDBJ databases">
        <title>Transcriptome assembly of Aceria tosichella (Wheat curl mite) Type 2.</title>
        <authorList>
            <person name="Scully E.D."/>
            <person name="Geib S.M."/>
            <person name="Palmer N.A."/>
            <person name="Gupta A.K."/>
            <person name="Sarath G."/>
            <person name="Tatineni S."/>
        </authorList>
    </citation>
    <scope>NUCLEOTIDE SEQUENCE</scope>
    <source>
        <strain evidence="8">LincolnNE</strain>
    </source>
</reference>
<dbReference type="GO" id="GO:0003779">
    <property type="term" value="F:actin binding"/>
    <property type="evidence" value="ECO:0007669"/>
    <property type="project" value="UniProtKB-KW"/>
</dbReference>
<dbReference type="InterPro" id="IPR002017">
    <property type="entry name" value="Spectrin_repeat"/>
</dbReference>
<dbReference type="CDD" id="cd00051">
    <property type="entry name" value="EFh"/>
    <property type="match status" value="1"/>
</dbReference>
<dbReference type="CDD" id="cd21216">
    <property type="entry name" value="CH_ACTN_rpt2"/>
    <property type="match status" value="1"/>
</dbReference>
<dbReference type="PROSITE" id="PS50021">
    <property type="entry name" value="CH"/>
    <property type="match status" value="2"/>
</dbReference>
<feature type="domain" description="Calponin-homology (CH)" evidence="6">
    <location>
        <begin position="22"/>
        <end position="126"/>
    </location>
</feature>
<dbReference type="SMART" id="SM01184">
    <property type="entry name" value="efhand_Ca_insen"/>
    <property type="match status" value="1"/>
</dbReference>
<feature type="domain" description="EF-hand" evidence="7">
    <location>
        <begin position="734"/>
        <end position="769"/>
    </location>
</feature>
<dbReference type="Pfam" id="PF08726">
    <property type="entry name" value="EFhand_Ca_insen"/>
    <property type="match status" value="1"/>
</dbReference>
<accession>A0A6G1S6I5</accession>
<dbReference type="CDD" id="cd00176">
    <property type="entry name" value="SPEC"/>
    <property type="match status" value="2"/>
</dbReference>
<dbReference type="Gene3D" id="1.10.418.10">
    <property type="entry name" value="Calponin-like domain"/>
    <property type="match status" value="2"/>
</dbReference>
<keyword evidence="3" id="KW-0677">Repeat</keyword>
<dbReference type="CDD" id="cd21214">
    <property type="entry name" value="CH_ACTN_rpt1"/>
    <property type="match status" value="1"/>
</dbReference>
<feature type="domain" description="EF-hand" evidence="7">
    <location>
        <begin position="775"/>
        <end position="810"/>
    </location>
</feature>
<protein>
    <submittedName>
        <fullName evidence="8">Alpha-actinin, sarcomeric</fullName>
    </submittedName>
</protein>
<dbReference type="FunFam" id="1.10.418.10:FF:000001">
    <property type="entry name" value="Actinin alpha 1"/>
    <property type="match status" value="1"/>
</dbReference>
<evidence type="ECO:0000256" key="3">
    <source>
        <dbReference type="ARBA" id="ARBA00022737"/>
    </source>
</evidence>
<dbReference type="SMART" id="SM00150">
    <property type="entry name" value="SPEC"/>
    <property type="match status" value="4"/>
</dbReference>
<comment type="similarity">
    <text evidence="1">Belongs to the alpha-actinin family.</text>
</comment>